<dbReference type="CDD" id="cd00761">
    <property type="entry name" value="Glyco_tranf_GTA_type"/>
    <property type="match status" value="1"/>
</dbReference>
<dbReference type="EMBL" id="QOHO01000012">
    <property type="protein sequence ID" value="RFZ80345.1"/>
    <property type="molecule type" value="Genomic_DNA"/>
</dbReference>
<comment type="caution">
    <text evidence="2">The sequence shown here is derived from an EMBL/GenBank/DDBJ whole genome shotgun (WGS) entry which is preliminary data.</text>
</comment>
<sequence length="415" mass="48368">MSRIYIQTIAYNAQSTIHRCVKSILNQTYRGDITWDILDNGSNDDTLQILLKYAEQNPQLNIYHIDKNCSPNDDKEHAIWDRFYRRTGLDICDDNYFCLLDSDDEYKCDFIEKALYFMNENSLDIVAVGSDFINSKTNTIGGIRKIQQNLVLSDAKAYSEYFSEYHQFFRTVWGKLYKMSLLKDYLRNDMLSYGNDTWFAFYTMAQAERVGILAESLHKYYISPKSVSYKWDSKRIDSDVILHKMANDFLMNRCGIVTSHNEEFLLLVYMNAIKDTLNVLLNSDVSDEEKLVNVLNIFSHQYTKQLAARNQLGALCGSISLFTGQRKDLFKIVMDWLLAREEVQDEQMEHFCQVGEFICAVVENASGWVFFNKILIEYLIDMGRVDDAKIKLFDILELIPDDNELLSMKEKLESN</sequence>
<dbReference type="InterPro" id="IPR001173">
    <property type="entry name" value="Glyco_trans_2-like"/>
</dbReference>
<dbReference type="Pfam" id="PF00535">
    <property type="entry name" value="Glycos_transf_2"/>
    <property type="match status" value="2"/>
</dbReference>
<evidence type="ECO:0000313" key="2">
    <source>
        <dbReference type="EMBL" id="RFZ80345.1"/>
    </source>
</evidence>
<dbReference type="PANTHER" id="PTHR22916:SF3">
    <property type="entry name" value="UDP-GLCNAC:BETAGAL BETA-1,3-N-ACETYLGLUCOSAMINYLTRANSFERASE-LIKE PROTEIN 1"/>
    <property type="match status" value="1"/>
</dbReference>
<evidence type="ECO:0000313" key="3">
    <source>
        <dbReference type="Proteomes" id="UP000260680"/>
    </source>
</evidence>
<accession>A0A3E2NH96</accession>
<protein>
    <submittedName>
        <fullName evidence="2">Glycosyltransferase family 2 protein</fullName>
    </submittedName>
</protein>
<proteinExistence type="predicted"/>
<organism evidence="2 3">
    <name type="scientific">Lacrimispora amygdalina</name>
    <dbReference type="NCBI Taxonomy" id="253257"/>
    <lineage>
        <taxon>Bacteria</taxon>
        <taxon>Bacillati</taxon>
        <taxon>Bacillota</taxon>
        <taxon>Clostridia</taxon>
        <taxon>Lachnospirales</taxon>
        <taxon>Lachnospiraceae</taxon>
        <taxon>Lacrimispora</taxon>
    </lineage>
</organism>
<dbReference type="SUPFAM" id="SSF53448">
    <property type="entry name" value="Nucleotide-diphospho-sugar transferases"/>
    <property type="match status" value="1"/>
</dbReference>
<evidence type="ECO:0000259" key="1">
    <source>
        <dbReference type="Pfam" id="PF00535"/>
    </source>
</evidence>
<dbReference type="RefSeq" id="WP_117415661.1">
    <property type="nucleotide sequence ID" value="NZ_QOHO01000012.1"/>
</dbReference>
<dbReference type="Proteomes" id="UP000260680">
    <property type="component" value="Unassembled WGS sequence"/>
</dbReference>
<feature type="domain" description="Glycosyltransferase 2-like" evidence="1">
    <location>
        <begin position="85"/>
        <end position="182"/>
    </location>
</feature>
<dbReference type="AlphaFoldDB" id="A0A3E2NH96"/>
<reference evidence="2 3" key="1">
    <citation type="submission" date="2018-07" db="EMBL/GenBank/DDBJ databases">
        <title>New species, Clostridium PI-S10-A1B.</title>
        <authorList>
            <person name="Krishna G."/>
            <person name="Summeta K."/>
            <person name="Shikha S."/>
            <person name="Prabhu P.B."/>
            <person name="Suresh K."/>
        </authorList>
    </citation>
    <scope>NUCLEOTIDE SEQUENCE [LARGE SCALE GENOMIC DNA]</scope>
    <source>
        <strain evidence="2 3">PI-S10-A1B</strain>
    </source>
</reference>
<dbReference type="OrthoDB" id="9807674at2"/>
<dbReference type="GO" id="GO:0016758">
    <property type="term" value="F:hexosyltransferase activity"/>
    <property type="evidence" value="ECO:0007669"/>
    <property type="project" value="UniProtKB-ARBA"/>
</dbReference>
<feature type="domain" description="Glycosyltransferase 2-like" evidence="1">
    <location>
        <begin position="8"/>
        <end position="68"/>
    </location>
</feature>
<dbReference type="Gene3D" id="3.90.550.10">
    <property type="entry name" value="Spore Coat Polysaccharide Biosynthesis Protein SpsA, Chain A"/>
    <property type="match status" value="1"/>
</dbReference>
<dbReference type="InterPro" id="IPR029044">
    <property type="entry name" value="Nucleotide-diphossugar_trans"/>
</dbReference>
<name>A0A3E2NH96_9FIRM</name>
<gene>
    <name evidence="2" type="ORF">DS742_03600</name>
</gene>
<dbReference type="PANTHER" id="PTHR22916">
    <property type="entry name" value="GLYCOSYLTRANSFERASE"/>
    <property type="match status" value="1"/>
</dbReference>